<keyword evidence="2" id="KW-1185">Reference proteome</keyword>
<evidence type="ECO:0000313" key="1">
    <source>
        <dbReference type="EMBL" id="EXI63725.1"/>
    </source>
</evidence>
<proteinExistence type="predicted"/>
<name>A0A011NH83_9PROT</name>
<dbReference type="Proteomes" id="UP000020218">
    <property type="component" value="Unassembled WGS sequence"/>
</dbReference>
<dbReference type="EMBL" id="JFAX01000051">
    <property type="protein sequence ID" value="EXI63725.1"/>
    <property type="molecule type" value="Genomic_DNA"/>
</dbReference>
<protein>
    <submittedName>
        <fullName evidence="1">Uncharacterized protein</fullName>
    </submittedName>
</protein>
<organism evidence="1 2">
    <name type="scientific">Candidatus Accumulibacter adjunctus</name>
    <dbReference type="NCBI Taxonomy" id="1454001"/>
    <lineage>
        <taxon>Bacteria</taxon>
        <taxon>Pseudomonadati</taxon>
        <taxon>Pseudomonadota</taxon>
        <taxon>Betaproteobacteria</taxon>
        <taxon>Candidatus Accumulibacter</taxon>
    </lineage>
</organism>
<reference evidence="1" key="1">
    <citation type="submission" date="2014-02" db="EMBL/GenBank/DDBJ databases">
        <title>Expanding our view of genomic diversity in Candidatus Accumulibacter clades.</title>
        <authorList>
            <person name="Skennerton C.T."/>
            <person name="Barr J.J."/>
            <person name="Slater F.R."/>
            <person name="Bond P.L."/>
            <person name="Tyson G.W."/>
        </authorList>
    </citation>
    <scope>NUCLEOTIDE SEQUENCE [LARGE SCALE GENOMIC DNA]</scope>
</reference>
<sequence length="248" mass="27538">MSARTIISISDLPQLLNEVYPTPRPKASPAPESVPVVGPEVDLDITCKPDAIERPAVATYLGERNWMGYVIRAGRRGKFPVKDSVGRPIAYSDDTIGVNYTTVQAVAKWLTEYCDMDGDLFSAWYETTSASDTELPVPEASGAQRETRPGLTKQEILSVEWPLPPRAPPLKKILDEIPKWVDGACNRVGRPGKGVGGSHLWNPALLAHCLATPTPHKKWVVRKPELTKFLNDYFPDFLPQWEDSAEYL</sequence>
<dbReference type="PATRIC" id="fig|1454001.3.peg.3949"/>
<accession>A0A011NH83</accession>
<gene>
    <name evidence="1" type="ORF">AW08_03912</name>
</gene>
<dbReference type="AlphaFoldDB" id="A0A011NH83"/>
<evidence type="ECO:0000313" key="2">
    <source>
        <dbReference type="Proteomes" id="UP000020218"/>
    </source>
</evidence>
<dbReference type="STRING" id="1454001.AW08_03912"/>
<comment type="caution">
    <text evidence="1">The sequence shown here is derived from an EMBL/GenBank/DDBJ whole genome shotgun (WGS) entry which is preliminary data.</text>
</comment>